<organism evidence="1 2">
    <name type="scientific">Siminovitchia sediminis</name>
    <dbReference type="NCBI Taxonomy" id="1274353"/>
    <lineage>
        <taxon>Bacteria</taxon>
        <taxon>Bacillati</taxon>
        <taxon>Bacillota</taxon>
        <taxon>Bacilli</taxon>
        <taxon>Bacillales</taxon>
        <taxon>Bacillaceae</taxon>
        <taxon>Siminovitchia</taxon>
    </lineage>
</organism>
<gene>
    <name evidence="1" type="ORF">ACFSCZ_14380</name>
</gene>
<proteinExistence type="predicted"/>
<dbReference type="Proteomes" id="UP001597301">
    <property type="component" value="Unassembled WGS sequence"/>
</dbReference>
<accession>A0ABW4KIE1</accession>
<dbReference type="RefSeq" id="WP_380774776.1">
    <property type="nucleotide sequence ID" value="NZ_JBHUEO010000048.1"/>
</dbReference>
<evidence type="ECO:0000313" key="1">
    <source>
        <dbReference type="EMBL" id="MFD1707909.1"/>
    </source>
</evidence>
<comment type="caution">
    <text evidence="1">The sequence shown here is derived from an EMBL/GenBank/DDBJ whole genome shotgun (WGS) entry which is preliminary data.</text>
</comment>
<keyword evidence="2" id="KW-1185">Reference proteome</keyword>
<dbReference type="EMBL" id="JBHUEO010000048">
    <property type="protein sequence ID" value="MFD1707909.1"/>
    <property type="molecule type" value="Genomic_DNA"/>
</dbReference>
<protein>
    <submittedName>
        <fullName evidence="1">Uncharacterized protein</fullName>
    </submittedName>
</protein>
<sequence>MRRQVAALEVCHDDCSPVLHKICGVIHTLIEPVPAPQPRTQTFNVDFRIVDEFGREVCQQQVSYAFTITPPDIAVTDIPSVINLPFCIKCCDRNHQCDRTLIYRLLVDGLEASTSPFRVIRDVTWTAITWENG</sequence>
<evidence type="ECO:0000313" key="2">
    <source>
        <dbReference type="Proteomes" id="UP001597301"/>
    </source>
</evidence>
<name>A0ABW4KIE1_9BACI</name>
<reference evidence="2" key="1">
    <citation type="journal article" date="2019" name="Int. J. Syst. Evol. Microbiol.">
        <title>The Global Catalogue of Microorganisms (GCM) 10K type strain sequencing project: providing services to taxonomists for standard genome sequencing and annotation.</title>
        <authorList>
            <consortium name="The Broad Institute Genomics Platform"/>
            <consortium name="The Broad Institute Genome Sequencing Center for Infectious Disease"/>
            <person name="Wu L."/>
            <person name="Ma J."/>
        </authorList>
    </citation>
    <scope>NUCLEOTIDE SEQUENCE [LARGE SCALE GENOMIC DNA]</scope>
    <source>
        <strain evidence="2">CGMCC 1.12295</strain>
    </source>
</reference>